<proteinExistence type="predicted"/>
<keyword evidence="2" id="KW-1185">Reference proteome</keyword>
<name>A0A814KQD0_9BILA</name>
<dbReference type="Proteomes" id="UP000663879">
    <property type="component" value="Unassembled WGS sequence"/>
</dbReference>
<dbReference type="AlphaFoldDB" id="A0A814KQD0"/>
<protein>
    <submittedName>
        <fullName evidence="1">Uncharacterized protein</fullName>
    </submittedName>
</protein>
<sequence length="110" mass="13303">MSLFEYKCNNLSGPMVRTNRSYNTMYIVSLYKHVDMSKRECLKQLRDILHRHLRVYDDDKDEDEQDFLKAARHRNAGRIKNILVVGDFNIDFNKEFESMNRMRNELNLNR</sequence>
<reference evidence="1" key="1">
    <citation type="submission" date="2021-02" db="EMBL/GenBank/DDBJ databases">
        <authorList>
            <person name="Nowell W R."/>
        </authorList>
    </citation>
    <scope>NUCLEOTIDE SEQUENCE</scope>
    <source>
        <strain evidence="1">Ploen Becks lab</strain>
    </source>
</reference>
<organism evidence="1 2">
    <name type="scientific">Brachionus calyciflorus</name>
    <dbReference type="NCBI Taxonomy" id="104777"/>
    <lineage>
        <taxon>Eukaryota</taxon>
        <taxon>Metazoa</taxon>
        <taxon>Spiralia</taxon>
        <taxon>Gnathifera</taxon>
        <taxon>Rotifera</taxon>
        <taxon>Eurotatoria</taxon>
        <taxon>Monogononta</taxon>
        <taxon>Pseudotrocha</taxon>
        <taxon>Ploima</taxon>
        <taxon>Brachionidae</taxon>
        <taxon>Brachionus</taxon>
    </lineage>
</organism>
<dbReference type="EMBL" id="CAJNOC010005525">
    <property type="protein sequence ID" value="CAF1054665.1"/>
    <property type="molecule type" value="Genomic_DNA"/>
</dbReference>
<accession>A0A814KQD0</accession>
<evidence type="ECO:0000313" key="2">
    <source>
        <dbReference type="Proteomes" id="UP000663879"/>
    </source>
</evidence>
<evidence type="ECO:0000313" key="1">
    <source>
        <dbReference type="EMBL" id="CAF1054665.1"/>
    </source>
</evidence>
<gene>
    <name evidence="1" type="ORF">OXX778_LOCUS18994</name>
</gene>
<comment type="caution">
    <text evidence="1">The sequence shown here is derived from an EMBL/GenBank/DDBJ whole genome shotgun (WGS) entry which is preliminary data.</text>
</comment>